<proteinExistence type="predicted"/>
<organism evidence="1 2">
    <name type="scientific">Thomasclavelia ramosa</name>
    <dbReference type="NCBI Taxonomy" id="1547"/>
    <lineage>
        <taxon>Bacteria</taxon>
        <taxon>Bacillati</taxon>
        <taxon>Bacillota</taxon>
        <taxon>Erysipelotrichia</taxon>
        <taxon>Erysipelotrichales</taxon>
        <taxon>Coprobacillaceae</taxon>
        <taxon>Thomasclavelia</taxon>
    </lineage>
</organism>
<evidence type="ECO:0000313" key="2">
    <source>
        <dbReference type="Proteomes" id="UP000261032"/>
    </source>
</evidence>
<accession>A0A3E3E8M7</accession>
<reference evidence="1 2" key="1">
    <citation type="submission" date="2018-08" db="EMBL/GenBank/DDBJ databases">
        <title>A genome reference for cultivated species of the human gut microbiota.</title>
        <authorList>
            <person name="Zou Y."/>
            <person name="Xue W."/>
            <person name="Luo G."/>
        </authorList>
    </citation>
    <scope>NUCLEOTIDE SEQUENCE [LARGE SCALE GENOMIC DNA]</scope>
    <source>
        <strain evidence="1 2">OM06-4</strain>
    </source>
</reference>
<dbReference type="RefSeq" id="WP_117582545.1">
    <property type="nucleotide sequence ID" value="NZ_QUSL01000045.1"/>
</dbReference>
<comment type="caution">
    <text evidence="1">The sequence shown here is derived from an EMBL/GenBank/DDBJ whole genome shotgun (WGS) entry which is preliminary data.</text>
</comment>
<dbReference type="Proteomes" id="UP000261032">
    <property type="component" value="Unassembled WGS sequence"/>
</dbReference>
<evidence type="ECO:0000313" key="1">
    <source>
        <dbReference type="EMBL" id="RGD78681.1"/>
    </source>
</evidence>
<gene>
    <name evidence="1" type="ORF">DXB93_17145</name>
</gene>
<dbReference type="AlphaFoldDB" id="A0A3E3E8M7"/>
<sequence length="186" mass="21736">MKNKVSKQVNEYVNYFSTKRVIIKPFLKCQIDTTNYMLFKQNEIEIHYDDNLYTINHEQINAVILSMCSRLYNPGIIENNPAKWVVKRFTTGSIGTVMQPVIYNVDIDILCKDKALQFECTNLDEMSEIITHLKNTGIIVQDSLGIEKLLKVYKDKYELFKYLDRTFPKLAKKENLDNPRGVLTNK</sequence>
<dbReference type="EMBL" id="QUSL01000045">
    <property type="protein sequence ID" value="RGD78681.1"/>
    <property type="molecule type" value="Genomic_DNA"/>
</dbReference>
<protein>
    <submittedName>
        <fullName evidence="1">Uncharacterized protein</fullName>
    </submittedName>
</protein>
<name>A0A3E3E8M7_9FIRM</name>